<feature type="transmembrane region" description="Helical" evidence="1">
    <location>
        <begin position="12"/>
        <end position="32"/>
    </location>
</feature>
<reference evidence="2" key="1">
    <citation type="submission" date="2018-05" db="EMBL/GenBank/DDBJ databases">
        <authorList>
            <person name="Lanie J.A."/>
            <person name="Ng W.-L."/>
            <person name="Kazmierczak K.M."/>
            <person name="Andrzejewski T.M."/>
            <person name="Davidsen T.M."/>
            <person name="Wayne K.J."/>
            <person name="Tettelin H."/>
            <person name="Glass J.I."/>
            <person name="Rusch D."/>
            <person name="Podicherti R."/>
            <person name="Tsui H.-C.T."/>
            <person name="Winkler M.E."/>
        </authorList>
    </citation>
    <scope>NUCLEOTIDE SEQUENCE</scope>
</reference>
<keyword evidence="1" id="KW-1133">Transmembrane helix</keyword>
<proteinExistence type="predicted"/>
<name>A0A382GI89_9ZZZZ</name>
<gene>
    <name evidence="2" type="ORF">METZ01_LOCUS227309</name>
</gene>
<sequence>MKIHRIRYLTITRFAYAILWVPVLIVGVRVFFDGNLYQHLDNTWLLVQALLGLACIIFAIRLSQQYAAQKITSPLLNKLVGNISINDFTGRSLVSAISFLNEIETFENEE</sequence>
<keyword evidence="1" id="KW-0812">Transmembrane</keyword>
<organism evidence="2">
    <name type="scientific">marine metagenome</name>
    <dbReference type="NCBI Taxonomy" id="408172"/>
    <lineage>
        <taxon>unclassified sequences</taxon>
        <taxon>metagenomes</taxon>
        <taxon>ecological metagenomes</taxon>
    </lineage>
</organism>
<evidence type="ECO:0000256" key="1">
    <source>
        <dbReference type="SAM" id="Phobius"/>
    </source>
</evidence>
<dbReference type="EMBL" id="UINC01055501">
    <property type="protein sequence ID" value="SVB74455.1"/>
    <property type="molecule type" value="Genomic_DNA"/>
</dbReference>
<evidence type="ECO:0000313" key="2">
    <source>
        <dbReference type="EMBL" id="SVB74455.1"/>
    </source>
</evidence>
<keyword evidence="1" id="KW-0472">Membrane</keyword>
<feature type="transmembrane region" description="Helical" evidence="1">
    <location>
        <begin position="44"/>
        <end position="62"/>
    </location>
</feature>
<protein>
    <submittedName>
        <fullName evidence="2">Uncharacterized protein</fullName>
    </submittedName>
</protein>
<accession>A0A382GI89</accession>
<dbReference type="AlphaFoldDB" id="A0A382GI89"/>